<sequence length="261" mass="29682">MGKIRLIFGPIVSFWVHSIFLELVNSQNIVIDVARKTIIHTEEDLVITCSLQQYNELLKVDSIRLLRNNSQGMEETMATLGDQQRPAPTTLPGVTVKGSLRPLWSAKLSFTLGRDFVDCQTDRAGYMCALTGMDQQFIPVQQFTEQVPVSIAVKCNKQEIDRRSCLYKEREDAVVVIGITVAIVIVVIGAGVNFAVWKRYHNVLKAHMKHTDRRQNQLEKQEVDATLKREGIHYTELDIPDQEQNTYDVLHPYIEPVSHGH</sequence>
<dbReference type="RefSeq" id="XP_022341998.1">
    <property type="nucleotide sequence ID" value="XM_022486290.1"/>
</dbReference>
<feature type="transmembrane region" description="Helical" evidence="1">
    <location>
        <begin position="173"/>
        <end position="197"/>
    </location>
</feature>
<dbReference type="AlphaFoldDB" id="A0A8B8EQD2"/>
<keyword evidence="1" id="KW-1133">Transmembrane helix</keyword>
<evidence type="ECO:0000256" key="2">
    <source>
        <dbReference type="SAM" id="SignalP"/>
    </source>
</evidence>
<dbReference type="OrthoDB" id="10348942at2759"/>
<evidence type="ECO:0000313" key="4">
    <source>
        <dbReference type="RefSeq" id="XP_022341998.1"/>
    </source>
</evidence>
<feature type="signal peptide" evidence="2">
    <location>
        <begin position="1"/>
        <end position="26"/>
    </location>
</feature>
<accession>A0A8B8EQD2</accession>
<evidence type="ECO:0000256" key="1">
    <source>
        <dbReference type="SAM" id="Phobius"/>
    </source>
</evidence>
<keyword evidence="3" id="KW-1185">Reference proteome</keyword>
<dbReference type="Proteomes" id="UP000694844">
    <property type="component" value="Chromosome 5"/>
</dbReference>
<name>A0A8B8EQD2_CRAVI</name>
<keyword evidence="2" id="KW-0732">Signal</keyword>
<protein>
    <submittedName>
        <fullName evidence="4">Uncharacterized protein LOC111135864</fullName>
    </submittedName>
</protein>
<evidence type="ECO:0000313" key="3">
    <source>
        <dbReference type="Proteomes" id="UP000694844"/>
    </source>
</evidence>
<proteinExistence type="predicted"/>
<keyword evidence="1" id="KW-0812">Transmembrane</keyword>
<dbReference type="GeneID" id="111135864"/>
<dbReference type="KEGG" id="cvn:111135864"/>
<feature type="chain" id="PRO_5034950595" evidence="2">
    <location>
        <begin position="27"/>
        <end position="261"/>
    </location>
</feature>
<reference evidence="4" key="1">
    <citation type="submission" date="2025-08" db="UniProtKB">
        <authorList>
            <consortium name="RefSeq"/>
        </authorList>
    </citation>
    <scope>IDENTIFICATION</scope>
    <source>
        <tissue evidence="4">Whole sample</tissue>
    </source>
</reference>
<keyword evidence="1" id="KW-0472">Membrane</keyword>
<gene>
    <name evidence="4" type="primary">LOC111135864</name>
</gene>
<organism evidence="3 4">
    <name type="scientific">Crassostrea virginica</name>
    <name type="common">Eastern oyster</name>
    <dbReference type="NCBI Taxonomy" id="6565"/>
    <lineage>
        <taxon>Eukaryota</taxon>
        <taxon>Metazoa</taxon>
        <taxon>Spiralia</taxon>
        <taxon>Lophotrochozoa</taxon>
        <taxon>Mollusca</taxon>
        <taxon>Bivalvia</taxon>
        <taxon>Autobranchia</taxon>
        <taxon>Pteriomorphia</taxon>
        <taxon>Ostreida</taxon>
        <taxon>Ostreoidea</taxon>
        <taxon>Ostreidae</taxon>
        <taxon>Crassostrea</taxon>
    </lineage>
</organism>